<feature type="signal peptide" evidence="1">
    <location>
        <begin position="1"/>
        <end position="21"/>
    </location>
</feature>
<gene>
    <name evidence="3" type="ORF">K8W02_08540</name>
</gene>
<organism evidence="3 4">
    <name type="scientific">Mediterranea massiliensis</name>
    <dbReference type="NCBI Taxonomy" id="1841865"/>
    <lineage>
        <taxon>Bacteria</taxon>
        <taxon>Pseudomonadati</taxon>
        <taxon>Bacteroidota</taxon>
        <taxon>Bacteroidia</taxon>
        <taxon>Bacteroidales</taxon>
        <taxon>Bacteroidaceae</taxon>
        <taxon>Mediterranea</taxon>
    </lineage>
</organism>
<sequence length="292" mass="30814">MKKLMTYTSIFLLALSLNACAQSYTHQFSSGSSWLGGTEVKASNNYVTKQIKVKDFNQISVGGSLDVTYTQKAGKPTVEIYTSDNIVDLLDINVKDGKLNLGFKKNVKVSYNKLEIRVTSEDLNTVNVAGSGDFDFTNGLKTDRLKLNVAGSGDITANNLQCSQGFSASVAGSGDITCNQLVATDLKISVAGSGDLKIENAQVTSANASVAGSGTVKISGNADNADYSVAGSGDLLTSDFKVQRISASVAGSGEIKCYAVDFLKARVSGSGSIGYKGDPQLDYPEKKKLYKL</sequence>
<feature type="domain" description="Putative auto-transporter adhesin head GIN" evidence="2">
    <location>
        <begin position="169"/>
        <end position="279"/>
    </location>
</feature>
<accession>A0A921HY28</accession>
<protein>
    <submittedName>
        <fullName evidence="3">DUF2807 domain-containing protein</fullName>
    </submittedName>
</protein>
<dbReference type="PANTHER" id="PTHR39200">
    <property type="entry name" value="HYPOTHETICAL EXPORTED PROTEIN"/>
    <property type="match status" value="1"/>
</dbReference>
<dbReference type="Proteomes" id="UP000717835">
    <property type="component" value="Unassembled WGS sequence"/>
</dbReference>
<keyword evidence="1" id="KW-0732">Signal</keyword>
<dbReference type="InterPro" id="IPR021255">
    <property type="entry name" value="DUF2807"/>
</dbReference>
<evidence type="ECO:0000259" key="2">
    <source>
        <dbReference type="Pfam" id="PF10988"/>
    </source>
</evidence>
<dbReference type="AlphaFoldDB" id="A0A921HY28"/>
<dbReference type="RefSeq" id="WP_276827995.1">
    <property type="nucleotide sequence ID" value="NZ_DYVX01000070.1"/>
</dbReference>
<name>A0A921HY28_9BACT</name>
<evidence type="ECO:0000313" key="4">
    <source>
        <dbReference type="Proteomes" id="UP000717835"/>
    </source>
</evidence>
<evidence type="ECO:0000313" key="3">
    <source>
        <dbReference type="EMBL" id="HJF92414.1"/>
    </source>
</evidence>
<dbReference type="Gene3D" id="2.160.20.120">
    <property type="match status" value="1"/>
</dbReference>
<reference evidence="3" key="1">
    <citation type="journal article" date="2021" name="PeerJ">
        <title>Extensive microbial diversity within the chicken gut microbiome revealed by metagenomics and culture.</title>
        <authorList>
            <person name="Gilroy R."/>
            <person name="Ravi A."/>
            <person name="Getino M."/>
            <person name="Pursley I."/>
            <person name="Horton D.L."/>
            <person name="Alikhan N.F."/>
            <person name="Baker D."/>
            <person name="Gharbi K."/>
            <person name="Hall N."/>
            <person name="Watson M."/>
            <person name="Adriaenssens E.M."/>
            <person name="Foster-Nyarko E."/>
            <person name="Jarju S."/>
            <person name="Secka A."/>
            <person name="Antonio M."/>
            <person name="Oren A."/>
            <person name="Chaudhuri R.R."/>
            <person name="La Ragione R."/>
            <person name="Hildebrand F."/>
            <person name="Pallen M.J."/>
        </authorList>
    </citation>
    <scope>NUCLEOTIDE SEQUENCE</scope>
    <source>
        <strain evidence="3">CHK55-1828</strain>
    </source>
</reference>
<dbReference type="EMBL" id="DYVX01000070">
    <property type="protein sequence ID" value="HJF92414.1"/>
    <property type="molecule type" value="Genomic_DNA"/>
</dbReference>
<feature type="chain" id="PRO_5037334116" evidence="1">
    <location>
        <begin position="22"/>
        <end position="292"/>
    </location>
</feature>
<proteinExistence type="predicted"/>
<reference evidence="3" key="2">
    <citation type="submission" date="2021-09" db="EMBL/GenBank/DDBJ databases">
        <authorList>
            <person name="Gilroy R."/>
        </authorList>
    </citation>
    <scope>NUCLEOTIDE SEQUENCE</scope>
    <source>
        <strain evidence="3">CHK55-1828</strain>
    </source>
</reference>
<dbReference type="Pfam" id="PF10988">
    <property type="entry name" value="DUF2807"/>
    <property type="match status" value="1"/>
</dbReference>
<evidence type="ECO:0000256" key="1">
    <source>
        <dbReference type="SAM" id="SignalP"/>
    </source>
</evidence>
<comment type="caution">
    <text evidence="3">The sequence shown here is derived from an EMBL/GenBank/DDBJ whole genome shotgun (WGS) entry which is preliminary data.</text>
</comment>
<dbReference type="PANTHER" id="PTHR39200:SF1">
    <property type="entry name" value="AUTO-TRANSPORTER ADHESIN HEAD GIN DOMAIN-CONTAINING PROTEIN-RELATED"/>
    <property type="match status" value="1"/>
</dbReference>